<feature type="domain" description="MobA-like NTP transferase" evidence="2">
    <location>
        <begin position="32"/>
        <end position="148"/>
    </location>
</feature>
<evidence type="ECO:0000259" key="2">
    <source>
        <dbReference type="Pfam" id="PF12804"/>
    </source>
</evidence>
<dbReference type="EMBL" id="JMIW01000007">
    <property type="protein sequence ID" value="KEO88791.1"/>
    <property type="molecule type" value="Genomic_DNA"/>
</dbReference>
<evidence type="ECO:0000256" key="1">
    <source>
        <dbReference type="ARBA" id="ARBA00022842"/>
    </source>
</evidence>
<name>A0A074M2T4_ERYLO</name>
<dbReference type="Proteomes" id="UP000027647">
    <property type="component" value="Unassembled WGS sequence"/>
</dbReference>
<dbReference type="SUPFAM" id="SSF53448">
    <property type="entry name" value="Nucleotide-diphospho-sugar transferases"/>
    <property type="match status" value="1"/>
</dbReference>
<sequence length="272" mass="29268">MAATPETKVTALVLAASRAGPQDAVAKLQNVSHKCLVEIDGEVMLQRVVREIAESTHAGDIYVSIESEELMRGVPYLNEMMEAGRLKFVAAGANLFTSIEQAAATIPNAYPLVVSTGDNALHTSEMFDHFCAEVLASGAEVAVAMTPASTILEAYPDGKRAFHELKDGGWSSCNLYAATSADAVAAAKVFETGGQFGKQPRRILKAFGLRFMLMYKFSLATIDGMAAHLAKRWGVKVKVIRMPFADAPIDVDNPGDFTRTEGILKKRRGVDA</sequence>
<dbReference type="GO" id="GO:0016779">
    <property type="term" value="F:nucleotidyltransferase activity"/>
    <property type="evidence" value="ECO:0007669"/>
    <property type="project" value="UniProtKB-ARBA"/>
</dbReference>
<gene>
    <name evidence="3" type="ORF">EH31_15250</name>
</gene>
<dbReference type="Gene3D" id="3.90.550.10">
    <property type="entry name" value="Spore Coat Polysaccharide Biosynthesis Protein SpsA, Chain A"/>
    <property type="match status" value="1"/>
</dbReference>
<dbReference type="STRING" id="1044.EH31_15250"/>
<dbReference type="RefSeq" id="WP_034961579.1">
    <property type="nucleotide sequence ID" value="NZ_JMIW01000007.1"/>
</dbReference>
<comment type="caution">
    <text evidence="3">The sequence shown here is derived from an EMBL/GenBank/DDBJ whole genome shotgun (WGS) entry which is preliminary data.</text>
</comment>
<accession>A0A074M2T4</accession>
<dbReference type="InterPro" id="IPR025877">
    <property type="entry name" value="MobA-like_NTP_Trfase"/>
</dbReference>
<reference evidence="3 4" key="1">
    <citation type="submission" date="2014-04" db="EMBL/GenBank/DDBJ databases">
        <title>A comprehensive comparison of genomes of Erythrobacter spp. strains.</title>
        <authorList>
            <person name="Zheng Q."/>
        </authorList>
    </citation>
    <scope>NUCLEOTIDE SEQUENCE [LARGE SCALE GENOMIC DNA]</scope>
    <source>
        <strain evidence="3 4">DSM 6997</strain>
    </source>
</reference>
<dbReference type="InterPro" id="IPR029044">
    <property type="entry name" value="Nucleotide-diphossugar_trans"/>
</dbReference>
<dbReference type="Pfam" id="PF12804">
    <property type="entry name" value="NTP_transf_3"/>
    <property type="match status" value="1"/>
</dbReference>
<dbReference type="AlphaFoldDB" id="A0A074M2T4"/>
<dbReference type="OrthoDB" id="7400486at2"/>
<proteinExistence type="predicted"/>
<keyword evidence="1" id="KW-0460">Magnesium</keyword>
<keyword evidence="4" id="KW-1185">Reference proteome</keyword>
<dbReference type="eggNOG" id="COG2266">
    <property type="taxonomic scope" value="Bacteria"/>
</dbReference>
<protein>
    <recommendedName>
        <fullName evidence="2">MobA-like NTP transferase domain-containing protein</fullName>
    </recommendedName>
</protein>
<organism evidence="3 4">
    <name type="scientific">Erythrobacter longus</name>
    <dbReference type="NCBI Taxonomy" id="1044"/>
    <lineage>
        <taxon>Bacteria</taxon>
        <taxon>Pseudomonadati</taxon>
        <taxon>Pseudomonadota</taxon>
        <taxon>Alphaproteobacteria</taxon>
        <taxon>Sphingomonadales</taxon>
        <taxon>Erythrobacteraceae</taxon>
        <taxon>Erythrobacter/Porphyrobacter group</taxon>
        <taxon>Erythrobacter</taxon>
    </lineage>
</organism>
<evidence type="ECO:0000313" key="3">
    <source>
        <dbReference type="EMBL" id="KEO88791.1"/>
    </source>
</evidence>
<evidence type="ECO:0000313" key="4">
    <source>
        <dbReference type="Proteomes" id="UP000027647"/>
    </source>
</evidence>